<dbReference type="PANTHER" id="PTHR23220">
    <property type="entry name" value="INTEGRIN ALPHA"/>
    <property type="match status" value="1"/>
</dbReference>
<dbReference type="InterPro" id="IPR013519">
    <property type="entry name" value="Int_alpha_beta-p"/>
</dbReference>
<dbReference type="Proteomes" id="UP000609879">
    <property type="component" value="Unassembled WGS sequence"/>
</dbReference>
<keyword evidence="6" id="KW-1185">Reference proteome</keyword>
<dbReference type="Gene3D" id="2.130.10.130">
    <property type="entry name" value="Integrin alpha, N-terminal"/>
    <property type="match status" value="3"/>
</dbReference>
<dbReference type="InterPro" id="IPR000413">
    <property type="entry name" value="Integrin_alpha"/>
</dbReference>
<dbReference type="EMBL" id="BOMI01000188">
    <property type="protein sequence ID" value="GID80182.1"/>
    <property type="molecule type" value="Genomic_DNA"/>
</dbReference>
<dbReference type="InterPro" id="IPR013517">
    <property type="entry name" value="FG-GAP"/>
</dbReference>
<comment type="caution">
    <text evidence="5">The sequence shown here is derived from an EMBL/GenBank/DDBJ whole genome shotgun (WGS) entry which is preliminary data.</text>
</comment>
<accession>A0ABQ3YJP1</accession>
<keyword evidence="3" id="KW-0325">Glycoprotein</keyword>
<organism evidence="5 6">
    <name type="scientific">Paractinoplanes deccanensis</name>
    <dbReference type="NCBI Taxonomy" id="113561"/>
    <lineage>
        <taxon>Bacteria</taxon>
        <taxon>Bacillati</taxon>
        <taxon>Actinomycetota</taxon>
        <taxon>Actinomycetes</taxon>
        <taxon>Micromonosporales</taxon>
        <taxon>Micromonosporaceae</taxon>
        <taxon>Paractinoplanes</taxon>
    </lineage>
</organism>
<dbReference type="Pfam" id="PF01839">
    <property type="entry name" value="FG-GAP"/>
    <property type="match status" value="3"/>
</dbReference>
<evidence type="ECO:0000256" key="2">
    <source>
        <dbReference type="ARBA" id="ARBA00022737"/>
    </source>
</evidence>
<reference evidence="5 6" key="1">
    <citation type="submission" date="2021-01" db="EMBL/GenBank/DDBJ databases">
        <title>Whole genome shotgun sequence of Actinoplanes deccanensis NBRC 13994.</title>
        <authorList>
            <person name="Komaki H."/>
            <person name="Tamura T."/>
        </authorList>
    </citation>
    <scope>NUCLEOTIDE SEQUENCE [LARGE SCALE GENOMIC DNA]</scope>
    <source>
        <strain evidence="5 6">NBRC 13994</strain>
    </source>
</reference>
<dbReference type="PRINTS" id="PR01185">
    <property type="entry name" value="INTEGRINA"/>
</dbReference>
<evidence type="ECO:0000256" key="3">
    <source>
        <dbReference type="ARBA" id="ARBA00023180"/>
    </source>
</evidence>
<sequence length="432" mass="44952">MRPLPLFVVATALATIGAAAPAHAAAAEPDTIHTWRGDQPNERFGWAVSQLGDIDRDGVREAIIGAARHSDDQGRLTGHTDVRSGRTGKLLHRFTGAPEDVHGYAMADAGDVNRDGVPDIAVGATGEARLACFDTPRPGRIYVYSGRTGRELLKVDGEMNGDQFGAAVGAAGDVDRDGRGDLVVGAPCHDGPAGSDAGKAYILSGRTGKVLRTHDGAEAGDALGWGAAGLGDITGDHRADYIVGAKDAGPGDRGLAYVYDGRRGTTRFTLAGNEKSYDFGWFFVATAGRVDGDRVPDIYVGDFCGEDASDQCALPAGQAYVFSGRTGERLHLFRGDQPNDGAGPGRAAGDVDRDGRDDIAVGFYSSSAGASQAGRLVVYSGRTGRILRDLRSSVANELLGYDAVGIGDVDRDGRVDLLVSAAGNDTVYVIGT</sequence>
<keyword evidence="2" id="KW-0677">Repeat</keyword>
<keyword evidence="1 4" id="KW-0732">Signal</keyword>
<feature type="chain" id="PRO_5046345315" description="VCBS repeat-containing protein" evidence="4">
    <location>
        <begin position="25"/>
        <end position="432"/>
    </location>
</feature>
<dbReference type="SMART" id="SM00191">
    <property type="entry name" value="Int_alpha"/>
    <property type="match status" value="5"/>
</dbReference>
<dbReference type="InterPro" id="IPR028994">
    <property type="entry name" value="Integrin_alpha_N"/>
</dbReference>
<evidence type="ECO:0000313" key="6">
    <source>
        <dbReference type="Proteomes" id="UP000609879"/>
    </source>
</evidence>
<protein>
    <recommendedName>
        <fullName evidence="7">VCBS repeat-containing protein</fullName>
    </recommendedName>
</protein>
<gene>
    <name evidence="5" type="ORF">Ade02nite_88230</name>
</gene>
<proteinExistence type="predicted"/>
<evidence type="ECO:0000256" key="1">
    <source>
        <dbReference type="ARBA" id="ARBA00022729"/>
    </source>
</evidence>
<dbReference type="PROSITE" id="PS51470">
    <property type="entry name" value="FG_GAP"/>
    <property type="match status" value="1"/>
</dbReference>
<dbReference type="SUPFAM" id="SSF69318">
    <property type="entry name" value="Integrin alpha N-terminal domain"/>
    <property type="match status" value="3"/>
</dbReference>
<evidence type="ECO:0008006" key="7">
    <source>
        <dbReference type="Google" id="ProtNLM"/>
    </source>
</evidence>
<evidence type="ECO:0000313" key="5">
    <source>
        <dbReference type="EMBL" id="GID80182.1"/>
    </source>
</evidence>
<dbReference type="RefSeq" id="WP_203777248.1">
    <property type="nucleotide sequence ID" value="NZ_BAAABO010000048.1"/>
</dbReference>
<name>A0ABQ3YJP1_9ACTN</name>
<dbReference type="PANTHER" id="PTHR23220:SF133">
    <property type="entry name" value="INTEGRIN ALPHA-PS2"/>
    <property type="match status" value="1"/>
</dbReference>
<evidence type="ECO:0000256" key="4">
    <source>
        <dbReference type="SAM" id="SignalP"/>
    </source>
</evidence>
<feature type="signal peptide" evidence="4">
    <location>
        <begin position="1"/>
        <end position="24"/>
    </location>
</feature>